<proteinExistence type="predicted"/>
<comment type="caution">
    <text evidence="2">The sequence shown here is derived from an EMBL/GenBank/DDBJ whole genome shotgun (WGS) entry which is preliminary data.</text>
</comment>
<evidence type="ECO:0000256" key="1">
    <source>
        <dbReference type="SAM" id="MobiDB-lite"/>
    </source>
</evidence>
<feature type="compositionally biased region" description="Polar residues" evidence="1">
    <location>
        <begin position="1"/>
        <end position="14"/>
    </location>
</feature>
<evidence type="ECO:0000313" key="3">
    <source>
        <dbReference type="Proteomes" id="UP001165065"/>
    </source>
</evidence>
<dbReference type="OrthoDB" id="40962at2759"/>
<dbReference type="Proteomes" id="UP001165065">
    <property type="component" value="Unassembled WGS sequence"/>
</dbReference>
<organism evidence="2 3">
    <name type="scientific">Triparma columacea</name>
    <dbReference type="NCBI Taxonomy" id="722753"/>
    <lineage>
        <taxon>Eukaryota</taxon>
        <taxon>Sar</taxon>
        <taxon>Stramenopiles</taxon>
        <taxon>Ochrophyta</taxon>
        <taxon>Bolidophyceae</taxon>
        <taxon>Parmales</taxon>
        <taxon>Triparmaceae</taxon>
        <taxon>Triparma</taxon>
    </lineage>
</organism>
<sequence>MASAQGPAQGSCGLSASEGGACSLPSKKHKETTKPVTNIDDEALLSTVPSLLQSPLSPMDSKTGLPVPSTPPTNLQSLLGPTATVLYVEGLDLTSLLSDSKYSSVKLLATIKEHAPTKQCPDDDCLGVGDFATKYFPKGDVYHNPSLDFWSALGNRRLTSQRPSSYNPFKIYKGIKEMGKRQTEKGIKGNLKGEGIVQGGVMVFDSSGNLKYVYKEMTGYLLPKEEIEKAIDEILG</sequence>
<evidence type="ECO:0000313" key="2">
    <source>
        <dbReference type="EMBL" id="GMI44487.1"/>
    </source>
</evidence>
<reference evidence="3" key="1">
    <citation type="journal article" date="2023" name="Commun. Biol.">
        <title>Genome analysis of Parmales, the sister group of diatoms, reveals the evolutionary specialization of diatoms from phago-mixotrophs to photoautotrophs.</title>
        <authorList>
            <person name="Ban H."/>
            <person name="Sato S."/>
            <person name="Yoshikawa S."/>
            <person name="Yamada K."/>
            <person name="Nakamura Y."/>
            <person name="Ichinomiya M."/>
            <person name="Sato N."/>
            <person name="Blanc-Mathieu R."/>
            <person name="Endo H."/>
            <person name="Kuwata A."/>
            <person name="Ogata H."/>
        </authorList>
    </citation>
    <scope>NUCLEOTIDE SEQUENCE [LARGE SCALE GENOMIC DNA]</scope>
</reference>
<feature type="region of interest" description="Disordered" evidence="1">
    <location>
        <begin position="55"/>
        <end position="78"/>
    </location>
</feature>
<accession>A0A9W7LCC8</accession>
<dbReference type="AlphaFoldDB" id="A0A9W7LCC8"/>
<feature type="region of interest" description="Disordered" evidence="1">
    <location>
        <begin position="1"/>
        <end position="40"/>
    </location>
</feature>
<dbReference type="InterPro" id="IPR032801">
    <property type="entry name" value="PXL2A/B/C"/>
</dbReference>
<gene>
    <name evidence="2" type="ORF">TrCOL_g7801</name>
</gene>
<dbReference type="Pfam" id="PF13911">
    <property type="entry name" value="AhpC-TSA_2"/>
    <property type="match status" value="1"/>
</dbReference>
<protein>
    <submittedName>
        <fullName evidence="2">Uncharacterized protein</fullName>
    </submittedName>
</protein>
<keyword evidence="3" id="KW-1185">Reference proteome</keyword>
<dbReference type="EMBL" id="BRYA01001484">
    <property type="protein sequence ID" value="GMI44487.1"/>
    <property type="molecule type" value="Genomic_DNA"/>
</dbReference>
<name>A0A9W7LCC8_9STRA</name>